<gene>
    <name evidence="5" type="ORF">CXB45_08195</name>
</gene>
<dbReference type="PROSITE" id="PS51118">
    <property type="entry name" value="HTH_HXLR"/>
    <property type="match status" value="1"/>
</dbReference>
<keyword evidence="1" id="KW-0805">Transcription regulation</keyword>
<evidence type="ECO:0000256" key="2">
    <source>
        <dbReference type="ARBA" id="ARBA00023125"/>
    </source>
</evidence>
<sequence>MTTTPRNTDSRCPISASLEVVGEKWTLLILRDVYRGLHRFSQLERSLGCPKALLAQRLRKLVDAGILAKESYREEGQRARAAYALTAKGRDLAPILLTLQEWGLKHVDGTRVPR</sequence>
<evidence type="ECO:0000313" key="5">
    <source>
        <dbReference type="EMBL" id="PKF68183.1"/>
    </source>
</evidence>
<dbReference type="GO" id="GO:0003677">
    <property type="term" value="F:DNA binding"/>
    <property type="evidence" value="ECO:0007669"/>
    <property type="project" value="UniProtKB-KW"/>
</dbReference>
<dbReference type="Pfam" id="PF01638">
    <property type="entry name" value="HxlR"/>
    <property type="match status" value="1"/>
</dbReference>
<dbReference type="Proteomes" id="UP000233249">
    <property type="component" value="Unassembled WGS sequence"/>
</dbReference>
<evidence type="ECO:0000259" key="4">
    <source>
        <dbReference type="PROSITE" id="PS51118"/>
    </source>
</evidence>
<dbReference type="InterPro" id="IPR002577">
    <property type="entry name" value="HTH_HxlR"/>
</dbReference>
<evidence type="ECO:0000256" key="1">
    <source>
        <dbReference type="ARBA" id="ARBA00023015"/>
    </source>
</evidence>
<dbReference type="OrthoDB" id="9792527at2"/>
<dbReference type="RefSeq" id="WP_101173997.1">
    <property type="nucleotide sequence ID" value="NZ_JAKRKB010000003.1"/>
</dbReference>
<name>A0A2N0X645_9CORY</name>
<dbReference type="EMBL" id="PJAF01000024">
    <property type="protein sequence ID" value="PKF68183.1"/>
    <property type="molecule type" value="Genomic_DNA"/>
</dbReference>
<dbReference type="InterPro" id="IPR036390">
    <property type="entry name" value="WH_DNA-bd_sf"/>
</dbReference>
<comment type="caution">
    <text evidence="5">The sequence shown here is derived from an EMBL/GenBank/DDBJ whole genome shotgun (WGS) entry which is preliminary data.</text>
</comment>
<evidence type="ECO:0000256" key="3">
    <source>
        <dbReference type="ARBA" id="ARBA00023163"/>
    </source>
</evidence>
<reference evidence="5 6" key="1">
    <citation type="submission" date="2017-12" db="EMBL/GenBank/DDBJ databases">
        <title>Corynebacterium mastitidis 16-1433 Genome.</title>
        <authorList>
            <person name="Gulvik C.A."/>
        </authorList>
    </citation>
    <scope>NUCLEOTIDE SEQUENCE [LARGE SCALE GENOMIC DNA]</scope>
    <source>
        <strain evidence="5 6">16-1433</strain>
    </source>
</reference>
<dbReference type="InterPro" id="IPR036388">
    <property type="entry name" value="WH-like_DNA-bd_sf"/>
</dbReference>
<organism evidence="5 6">
    <name type="scientific">Corynebacterium mastitidis</name>
    <dbReference type="NCBI Taxonomy" id="161890"/>
    <lineage>
        <taxon>Bacteria</taxon>
        <taxon>Bacillati</taxon>
        <taxon>Actinomycetota</taxon>
        <taxon>Actinomycetes</taxon>
        <taxon>Mycobacteriales</taxon>
        <taxon>Corynebacteriaceae</taxon>
        <taxon>Corynebacterium</taxon>
    </lineage>
</organism>
<protein>
    <submittedName>
        <fullName evidence="5">Transcriptional regulator</fullName>
    </submittedName>
</protein>
<proteinExistence type="predicted"/>
<keyword evidence="2" id="KW-0238">DNA-binding</keyword>
<feature type="domain" description="HTH hxlR-type" evidence="4">
    <location>
        <begin position="12"/>
        <end position="111"/>
    </location>
</feature>
<dbReference type="SUPFAM" id="SSF46785">
    <property type="entry name" value="Winged helix' DNA-binding domain"/>
    <property type="match status" value="1"/>
</dbReference>
<dbReference type="PANTHER" id="PTHR33204:SF18">
    <property type="entry name" value="TRANSCRIPTIONAL REGULATORY PROTEIN"/>
    <property type="match status" value="1"/>
</dbReference>
<dbReference type="Gene3D" id="1.10.10.10">
    <property type="entry name" value="Winged helix-like DNA-binding domain superfamily/Winged helix DNA-binding domain"/>
    <property type="match status" value="1"/>
</dbReference>
<dbReference type="STRING" id="1121365.GCA_000375365_01307"/>
<evidence type="ECO:0000313" key="6">
    <source>
        <dbReference type="Proteomes" id="UP000233249"/>
    </source>
</evidence>
<accession>A0A2N0X645</accession>
<keyword evidence="3" id="KW-0804">Transcription</keyword>
<dbReference type="AlphaFoldDB" id="A0A2N0X645"/>
<dbReference type="PANTHER" id="PTHR33204">
    <property type="entry name" value="TRANSCRIPTIONAL REGULATOR, MARR FAMILY"/>
    <property type="match status" value="1"/>
</dbReference>